<protein>
    <submittedName>
        <fullName evidence="1">Uncharacterized protein</fullName>
    </submittedName>
</protein>
<comment type="caution">
    <text evidence="1">The sequence shown here is derived from an EMBL/GenBank/DDBJ whole genome shotgun (WGS) entry which is preliminary data.</text>
</comment>
<gene>
    <name evidence="1" type="ORF">FD12_GL001743</name>
</gene>
<reference evidence="1 2" key="1">
    <citation type="journal article" date="2015" name="Genome Announc.">
        <title>Expanding the biotechnology potential of lactobacilli through comparative genomics of 213 strains and associated genera.</title>
        <authorList>
            <person name="Sun Z."/>
            <person name="Harris H.M."/>
            <person name="McCann A."/>
            <person name="Guo C."/>
            <person name="Argimon S."/>
            <person name="Zhang W."/>
            <person name="Yang X."/>
            <person name="Jeffery I.B."/>
            <person name="Cooney J.C."/>
            <person name="Kagawa T.F."/>
            <person name="Liu W."/>
            <person name="Song Y."/>
            <person name="Salvetti E."/>
            <person name="Wrobel A."/>
            <person name="Rasinkangas P."/>
            <person name="Parkhill J."/>
            <person name="Rea M.C."/>
            <person name="O'Sullivan O."/>
            <person name="Ritari J."/>
            <person name="Douillard F.P."/>
            <person name="Paul Ross R."/>
            <person name="Yang R."/>
            <person name="Briner A.E."/>
            <person name="Felis G.E."/>
            <person name="de Vos W.M."/>
            <person name="Barrangou R."/>
            <person name="Klaenhammer T.R."/>
            <person name="Caufield P.W."/>
            <person name="Cui Y."/>
            <person name="Zhang H."/>
            <person name="O'Toole P.W."/>
        </authorList>
    </citation>
    <scope>NUCLEOTIDE SEQUENCE [LARGE SCALE GENOMIC DNA]</scope>
    <source>
        <strain evidence="1 2">DSM 19907</strain>
    </source>
</reference>
<evidence type="ECO:0000313" key="1">
    <source>
        <dbReference type="EMBL" id="KRL17611.1"/>
    </source>
</evidence>
<accession>A0ABR5PFV3</accession>
<dbReference type="Proteomes" id="UP000051977">
    <property type="component" value="Unassembled WGS sequence"/>
</dbReference>
<dbReference type="EMBL" id="AZEI01000022">
    <property type="protein sequence ID" value="KRL17611.1"/>
    <property type="molecule type" value="Genomic_DNA"/>
</dbReference>
<proteinExistence type="predicted"/>
<evidence type="ECO:0000313" key="2">
    <source>
        <dbReference type="Proteomes" id="UP000051977"/>
    </source>
</evidence>
<name>A0ABR5PFV3_9LACO</name>
<keyword evidence="2" id="KW-1185">Reference proteome</keyword>
<sequence>MIYENTKIGTKGDLIPEFKLKKQRILVFECVAFLLKWQESAVCRKFYQYKN</sequence>
<organism evidence="1 2">
    <name type="scientific">Lentilactobacillus rapi DSM 19907 = JCM 15042</name>
    <dbReference type="NCBI Taxonomy" id="1423795"/>
    <lineage>
        <taxon>Bacteria</taxon>
        <taxon>Bacillati</taxon>
        <taxon>Bacillota</taxon>
        <taxon>Bacilli</taxon>
        <taxon>Lactobacillales</taxon>
        <taxon>Lactobacillaceae</taxon>
        <taxon>Lentilactobacillus</taxon>
    </lineage>
</organism>